<dbReference type="Proteomes" id="UP000583752">
    <property type="component" value="Unassembled WGS sequence"/>
</dbReference>
<dbReference type="RefSeq" id="WP_169466991.1">
    <property type="nucleotide sequence ID" value="NZ_JABBGG010000007.1"/>
</dbReference>
<dbReference type="PANTHER" id="PTHR36154:SF1">
    <property type="entry name" value="DNA-BINDING TRANSCRIPTIONAL ACTIVATOR ALPA"/>
    <property type="match status" value="1"/>
</dbReference>
<evidence type="ECO:0000313" key="1">
    <source>
        <dbReference type="EMBL" id="NML62242.1"/>
    </source>
</evidence>
<accession>A0A848HM14</accession>
<comment type="caution">
    <text evidence="1">The sequence shown here is derived from an EMBL/GenBank/DDBJ whole genome shotgun (WGS) entry which is preliminary data.</text>
</comment>
<name>A0A848HM14_9BURK</name>
<dbReference type="Pfam" id="PF05930">
    <property type="entry name" value="Phage_AlpA"/>
    <property type="match status" value="1"/>
</dbReference>
<dbReference type="InterPro" id="IPR010260">
    <property type="entry name" value="AlpA"/>
</dbReference>
<dbReference type="AlphaFoldDB" id="A0A848HM14"/>
<dbReference type="EMBL" id="JABBGG010000007">
    <property type="protein sequence ID" value="NML62242.1"/>
    <property type="molecule type" value="Genomic_DNA"/>
</dbReference>
<dbReference type="PANTHER" id="PTHR36154">
    <property type="entry name" value="DNA-BINDING TRANSCRIPTIONAL ACTIVATOR ALPA"/>
    <property type="match status" value="1"/>
</dbReference>
<protein>
    <submittedName>
        <fullName evidence="1">AlpA family transcriptional regulator</fullName>
    </submittedName>
</protein>
<organism evidence="1 2">
    <name type="scientific">Massilia polaris</name>
    <dbReference type="NCBI Taxonomy" id="2728846"/>
    <lineage>
        <taxon>Bacteria</taxon>
        <taxon>Pseudomonadati</taxon>
        <taxon>Pseudomonadota</taxon>
        <taxon>Betaproteobacteria</taxon>
        <taxon>Burkholderiales</taxon>
        <taxon>Oxalobacteraceae</taxon>
        <taxon>Telluria group</taxon>
        <taxon>Massilia</taxon>
    </lineage>
</organism>
<proteinExistence type="predicted"/>
<evidence type="ECO:0000313" key="2">
    <source>
        <dbReference type="Proteomes" id="UP000583752"/>
    </source>
</evidence>
<dbReference type="InterPro" id="IPR052931">
    <property type="entry name" value="Prophage_regulatory_activator"/>
</dbReference>
<keyword evidence="2" id="KW-1185">Reference proteome</keyword>
<sequence>MTHRVIRLPEVIKKTGLGRTTLYRMSTAGQFPESISLGGKAMGWIEAEIDKWIEERMRARQRTPVAATLSM</sequence>
<gene>
    <name evidence="1" type="ORF">HHL21_14390</name>
</gene>
<reference evidence="1 2" key="1">
    <citation type="submission" date="2020-04" db="EMBL/GenBank/DDBJ databases">
        <title>Massilia sp. RP-1-19 isolated from soil.</title>
        <authorList>
            <person name="Dahal R.H."/>
        </authorList>
    </citation>
    <scope>NUCLEOTIDE SEQUENCE [LARGE SCALE GENOMIC DNA]</scope>
    <source>
        <strain evidence="1 2">RP-1-19</strain>
    </source>
</reference>
<dbReference type="Gene3D" id="1.10.238.160">
    <property type="match status" value="1"/>
</dbReference>